<accession>A0A931FMB8</accession>
<evidence type="ECO:0008006" key="4">
    <source>
        <dbReference type="Google" id="ProtNLM"/>
    </source>
</evidence>
<dbReference type="AlphaFoldDB" id="A0A931FMB8"/>
<gene>
    <name evidence="2" type="ORF">I2I01_19170</name>
</gene>
<keyword evidence="3" id="KW-1185">Reference proteome</keyword>
<dbReference type="Proteomes" id="UP000645610">
    <property type="component" value="Unassembled WGS sequence"/>
</dbReference>
<reference evidence="2 3" key="1">
    <citation type="submission" date="2020-11" db="EMBL/GenBank/DDBJ databases">
        <authorList>
            <person name="Kim M.K."/>
        </authorList>
    </citation>
    <scope>NUCLEOTIDE SEQUENCE [LARGE SCALE GENOMIC DNA]</scope>
    <source>
        <strain evidence="2 3">BT439</strain>
    </source>
</reference>
<evidence type="ECO:0000313" key="2">
    <source>
        <dbReference type="EMBL" id="MBF9143775.1"/>
    </source>
</evidence>
<feature type="region of interest" description="Disordered" evidence="1">
    <location>
        <begin position="83"/>
        <end position="102"/>
    </location>
</feature>
<evidence type="ECO:0000313" key="3">
    <source>
        <dbReference type="Proteomes" id="UP000645610"/>
    </source>
</evidence>
<protein>
    <recommendedName>
        <fullName evidence="4">DUF1682 domain-containing protein</fullName>
    </recommendedName>
</protein>
<name>A0A931FMB8_9BACT</name>
<dbReference type="EMBL" id="JADQDP010000004">
    <property type="protein sequence ID" value="MBF9143775.1"/>
    <property type="molecule type" value="Genomic_DNA"/>
</dbReference>
<evidence type="ECO:0000256" key="1">
    <source>
        <dbReference type="SAM" id="MobiDB-lite"/>
    </source>
</evidence>
<feature type="compositionally biased region" description="Polar residues" evidence="1">
    <location>
        <begin position="93"/>
        <end position="102"/>
    </location>
</feature>
<proteinExistence type="predicted"/>
<sequence>MGFVTQALWNWLMPELFHLPAISLPQTYGLLLLSRILFGFKPGGRSAAWARKRREWQQRMAGRMEHLSPEAREKFRQQMRSRCAGWGRAAEQPTESTVQQPA</sequence>
<organism evidence="2 3">
    <name type="scientific">Hymenobacter properus</name>
    <dbReference type="NCBI Taxonomy" id="2791026"/>
    <lineage>
        <taxon>Bacteria</taxon>
        <taxon>Pseudomonadati</taxon>
        <taxon>Bacteroidota</taxon>
        <taxon>Cytophagia</taxon>
        <taxon>Cytophagales</taxon>
        <taxon>Hymenobacteraceae</taxon>
        <taxon>Hymenobacter</taxon>
    </lineage>
</organism>
<comment type="caution">
    <text evidence="2">The sequence shown here is derived from an EMBL/GenBank/DDBJ whole genome shotgun (WGS) entry which is preliminary data.</text>
</comment>